<keyword evidence="3" id="KW-1185">Reference proteome</keyword>
<accession>A0ABW3ZCE9</accession>
<comment type="caution">
    <text evidence="2">The sequence shown here is derived from an EMBL/GenBank/DDBJ whole genome shotgun (WGS) entry which is preliminary data.</text>
</comment>
<dbReference type="RefSeq" id="WP_378777623.1">
    <property type="nucleotide sequence ID" value="NZ_JBHTMX010000335.1"/>
</dbReference>
<sequence>MNAEERRLISDLFARLRGTDVGYRDPDAEAFIRSEVSSIPHAPYAMTQTLVVQNQALEQAQARIAELERQVEQQGRGGFGGGYEQPGANPWGPRATEAMGAAQGAGGPANRF</sequence>
<gene>
    <name evidence="2" type="ORF">ACFQ4O_17380</name>
</gene>
<protein>
    <submittedName>
        <fullName evidence="2">DUF2076 domain-containing protein</fullName>
    </submittedName>
</protein>
<feature type="compositionally biased region" description="Gly residues" evidence="1">
    <location>
        <begin position="103"/>
        <end position="112"/>
    </location>
</feature>
<dbReference type="EMBL" id="JBHTMX010000335">
    <property type="protein sequence ID" value="MFD1333780.1"/>
    <property type="molecule type" value="Genomic_DNA"/>
</dbReference>
<feature type="region of interest" description="Disordered" evidence="1">
    <location>
        <begin position="71"/>
        <end position="112"/>
    </location>
</feature>
<evidence type="ECO:0000313" key="2">
    <source>
        <dbReference type="EMBL" id="MFD1333780.1"/>
    </source>
</evidence>
<feature type="non-terminal residue" evidence="2">
    <location>
        <position position="112"/>
    </location>
</feature>
<organism evidence="2 3">
    <name type="scientific">Methylopila musalis</name>
    <dbReference type="NCBI Taxonomy" id="1134781"/>
    <lineage>
        <taxon>Bacteria</taxon>
        <taxon>Pseudomonadati</taxon>
        <taxon>Pseudomonadota</taxon>
        <taxon>Alphaproteobacteria</taxon>
        <taxon>Hyphomicrobiales</taxon>
        <taxon>Methylopilaceae</taxon>
        <taxon>Methylopila</taxon>
    </lineage>
</organism>
<dbReference type="Pfam" id="PF09849">
    <property type="entry name" value="DUF2076"/>
    <property type="match status" value="1"/>
</dbReference>
<name>A0ABW3ZCE9_9HYPH</name>
<evidence type="ECO:0000313" key="3">
    <source>
        <dbReference type="Proteomes" id="UP001597171"/>
    </source>
</evidence>
<reference evidence="3" key="1">
    <citation type="journal article" date="2019" name="Int. J. Syst. Evol. Microbiol.">
        <title>The Global Catalogue of Microorganisms (GCM) 10K type strain sequencing project: providing services to taxonomists for standard genome sequencing and annotation.</title>
        <authorList>
            <consortium name="The Broad Institute Genomics Platform"/>
            <consortium name="The Broad Institute Genome Sequencing Center for Infectious Disease"/>
            <person name="Wu L."/>
            <person name="Ma J."/>
        </authorList>
    </citation>
    <scope>NUCLEOTIDE SEQUENCE [LARGE SCALE GENOMIC DNA]</scope>
    <source>
        <strain evidence="3">CCUG 61696</strain>
    </source>
</reference>
<evidence type="ECO:0000256" key="1">
    <source>
        <dbReference type="SAM" id="MobiDB-lite"/>
    </source>
</evidence>
<dbReference type="Proteomes" id="UP001597171">
    <property type="component" value="Unassembled WGS sequence"/>
</dbReference>
<feature type="compositionally biased region" description="Gly residues" evidence="1">
    <location>
        <begin position="75"/>
        <end position="84"/>
    </location>
</feature>
<dbReference type="InterPro" id="IPR018648">
    <property type="entry name" value="DUF2076"/>
</dbReference>
<proteinExistence type="predicted"/>